<name>A0A4R0I3J4_9ACTN</name>
<evidence type="ECO:0000313" key="4">
    <source>
        <dbReference type="Proteomes" id="UP000292695"/>
    </source>
</evidence>
<reference evidence="3 4" key="1">
    <citation type="submission" date="2019-02" db="EMBL/GenBank/DDBJ databases">
        <title>Kribbella capetownensis sp. nov. and Kribbella speibonae sp. nov., isolated from soil.</title>
        <authorList>
            <person name="Curtis S.M."/>
            <person name="Norton I."/>
            <person name="Everest G.J."/>
            <person name="Meyers P.R."/>
        </authorList>
    </citation>
    <scope>NUCLEOTIDE SEQUENCE [LARGE SCALE GENOMIC DNA]</scope>
    <source>
        <strain evidence="3 4">DSM 27082</strain>
    </source>
</reference>
<evidence type="ECO:0000256" key="1">
    <source>
        <dbReference type="ARBA" id="ARBA00008791"/>
    </source>
</evidence>
<evidence type="ECO:0000259" key="2">
    <source>
        <dbReference type="Pfam" id="PF00582"/>
    </source>
</evidence>
<dbReference type="AlphaFoldDB" id="A0A4R0I3J4"/>
<evidence type="ECO:0000313" key="3">
    <source>
        <dbReference type="EMBL" id="TCC21583.1"/>
    </source>
</evidence>
<dbReference type="InterPro" id="IPR006016">
    <property type="entry name" value="UspA"/>
</dbReference>
<dbReference type="Gene3D" id="3.40.50.620">
    <property type="entry name" value="HUPs"/>
    <property type="match status" value="2"/>
</dbReference>
<keyword evidence="4" id="KW-1185">Reference proteome</keyword>
<dbReference type="OrthoDB" id="3819459at2"/>
<sequence length="294" mass="31374">MRERTAIAVGVDGSWADNGAVDWALHESEVSAAPIRVLHVLDDRPPIGPYFNFPGANAAAKQLIDDVREYLDQHDSAAQHTGAVLSGPPAHTLAGSTAGDRMLVVGRRGRGVFGRLLIGSTAEAVVHESDTAVVVVPPKWKPGDPQAPVVVGVDDLERCEAAVDFAVRFATERGAPIRLVHIWDVPRMFTGDEAAAVNTVDLARHYHNQRVDAIIRQCRGKYPEATFAAELRRGHPVAGLTDATVEADGQLLVVGGRAHGRIMSTLLGGTARGILQHATCPAAIVHQQQPAHSR</sequence>
<comment type="similarity">
    <text evidence="1">Belongs to the universal stress protein A family.</text>
</comment>
<comment type="caution">
    <text evidence="3">The sequence shown here is derived from an EMBL/GenBank/DDBJ whole genome shotgun (WGS) entry which is preliminary data.</text>
</comment>
<dbReference type="PRINTS" id="PR01438">
    <property type="entry name" value="UNVRSLSTRESS"/>
</dbReference>
<feature type="domain" description="UspA" evidence="2">
    <location>
        <begin position="6"/>
        <end position="137"/>
    </location>
</feature>
<dbReference type="InterPro" id="IPR014729">
    <property type="entry name" value="Rossmann-like_a/b/a_fold"/>
</dbReference>
<dbReference type="Pfam" id="PF00582">
    <property type="entry name" value="Usp"/>
    <property type="match status" value="2"/>
</dbReference>
<dbReference type="PANTHER" id="PTHR46268">
    <property type="entry name" value="STRESS RESPONSE PROTEIN NHAX"/>
    <property type="match status" value="1"/>
</dbReference>
<dbReference type="InterPro" id="IPR006015">
    <property type="entry name" value="Universal_stress_UspA"/>
</dbReference>
<dbReference type="EMBL" id="SJKA01000019">
    <property type="protein sequence ID" value="TCC21583.1"/>
    <property type="molecule type" value="Genomic_DNA"/>
</dbReference>
<dbReference type="SUPFAM" id="SSF52402">
    <property type="entry name" value="Adenine nucleotide alpha hydrolases-like"/>
    <property type="match status" value="2"/>
</dbReference>
<accession>A0A4R0I3J4</accession>
<protein>
    <submittedName>
        <fullName evidence="3">Universal stress protein</fullName>
    </submittedName>
</protein>
<dbReference type="Proteomes" id="UP000292695">
    <property type="component" value="Unassembled WGS sequence"/>
</dbReference>
<dbReference type="CDD" id="cd00293">
    <property type="entry name" value="USP-like"/>
    <property type="match status" value="1"/>
</dbReference>
<dbReference type="RefSeq" id="WP_131295383.1">
    <property type="nucleotide sequence ID" value="NZ_SJKA01000019.1"/>
</dbReference>
<organism evidence="3 4">
    <name type="scientific">Kribbella sindirgiensis</name>
    <dbReference type="NCBI Taxonomy" id="1124744"/>
    <lineage>
        <taxon>Bacteria</taxon>
        <taxon>Bacillati</taxon>
        <taxon>Actinomycetota</taxon>
        <taxon>Actinomycetes</taxon>
        <taxon>Propionibacteriales</taxon>
        <taxon>Kribbellaceae</taxon>
        <taxon>Kribbella</taxon>
    </lineage>
</organism>
<dbReference type="PANTHER" id="PTHR46268:SF6">
    <property type="entry name" value="UNIVERSAL STRESS PROTEIN UP12"/>
    <property type="match status" value="1"/>
</dbReference>
<feature type="domain" description="UspA" evidence="2">
    <location>
        <begin position="149"/>
        <end position="286"/>
    </location>
</feature>
<proteinExistence type="inferred from homology"/>
<gene>
    <name evidence="3" type="ORF">E0H50_35455</name>
</gene>